<dbReference type="HOGENOM" id="CLU_1594345_0_0_1"/>
<name>W9W5S0_9EURO</name>
<evidence type="ECO:0000313" key="2">
    <source>
        <dbReference type="EMBL" id="EXJ53909.1"/>
    </source>
</evidence>
<comment type="caution">
    <text evidence="2">The sequence shown here is derived from an EMBL/GenBank/DDBJ whole genome shotgun (WGS) entry which is preliminary data.</text>
</comment>
<dbReference type="Proteomes" id="UP000019473">
    <property type="component" value="Unassembled WGS sequence"/>
</dbReference>
<keyword evidence="3" id="KW-1185">Reference proteome</keyword>
<reference evidence="2 3" key="1">
    <citation type="submission" date="2013-03" db="EMBL/GenBank/DDBJ databases">
        <title>The Genome Sequence of Cladophialophora yegresii CBS 114405.</title>
        <authorList>
            <consortium name="The Broad Institute Genomics Platform"/>
            <person name="Cuomo C."/>
            <person name="de Hoog S."/>
            <person name="Gorbushina A."/>
            <person name="Walker B."/>
            <person name="Young S.K."/>
            <person name="Zeng Q."/>
            <person name="Gargeya S."/>
            <person name="Fitzgerald M."/>
            <person name="Haas B."/>
            <person name="Abouelleil A."/>
            <person name="Allen A.W."/>
            <person name="Alvarado L."/>
            <person name="Arachchi H.M."/>
            <person name="Berlin A.M."/>
            <person name="Chapman S.B."/>
            <person name="Gainer-Dewar J."/>
            <person name="Goldberg J."/>
            <person name="Griggs A."/>
            <person name="Gujja S."/>
            <person name="Hansen M."/>
            <person name="Howarth C."/>
            <person name="Imamovic A."/>
            <person name="Ireland A."/>
            <person name="Larimer J."/>
            <person name="McCowan C."/>
            <person name="Murphy C."/>
            <person name="Pearson M."/>
            <person name="Poon T.W."/>
            <person name="Priest M."/>
            <person name="Roberts A."/>
            <person name="Saif S."/>
            <person name="Shea T."/>
            <person name="Sisk P."/>
            <person name="Sykes S."/>
            <person name="Wortman J."/>
            <person name="Nusbaum C."/>
            <person name="Birren B."/>
        </authorList>
    </citation>
    <scope>NUCLEOTIDE SEQUENCE [LARGE SCALE GENOMIC DNA]</scope>
    <source>
        <strain evidence="2 3">CBS 114405</strain>
    </source>
</reference>
<feature type="compositionally biased region" description="Low complexity" evidence="1">
    <location>
        <begin position="40"/>
        <end position="57"/>
    </location>
</feature>
<organism evidence="2 3">
    <name type="scientific">Cladophialophora yegresii CBS 114405</name>
    <dbReference type="NCBI Taxonomy" id="1182544"/>
    <lineage>
        <taxon>Eukaryota</taxon>
        <taxon>Fungi</taxon>
        <taxon>Dikarya</taxon>
        <taxon>Ascomycota</taxon>
        <taxon>Pezizomycotina</taxon>
        <taxon>Eurotiomycetes</taxon>
        <taxon>Chaetothyriomycetidae</taxon>
        <taxon>Chaetothyriales</taxon>
        <taxon>Herpotrichiellaceae</taxon>
        <taxon>Cladophialophora</taxon>
    </lineage>
</organism>
<sequence length="163" mass="18444">MDNSQEQAISRQRTRDHFQQREAERGSLKHKQPIIKTAEQQAQPPKQKQQQNQSQQQGGVVWTPNAMARQTRLLTASRGKCPVFDENIWAEDRCSQRPNHDGSVSPKTRVGKDESQFQRGCSNGNGNHNMKTMSGTRPQGCWEHGADKDKPYNTTASTRKEAS</sequence>
<proteinExistence type="predicted"/>
<feature type="compositionally biased region" description="Polar residues" evidence="1">
    <location>
        <begin position="1"/>
        <end position="11"/>
    </location>
</feature>
<dbReference type="VEuPathDB" id="FungiDB:A1O7_09245"/>
<protein>
    <submittedName>
        <fullName evidence="2">Uncharacterized protein</fullName>
    </submittedName>
</protein>
<accession>W9W5S0</accession>
<feature type="region of interest" description="Disordered" evidence="1">
    <location>
        <begin position="1"/>
        <end position="64"/>
    </location>
</feature>
<feature type="compositionally biased region" description="Basic and acidic residues" evidence="1">
    <location>
        <begin position="13"/>
        <end position="27"/>
    </location>
</feature>
<feature type="compositionally biased region" description="Polar residues" evidence="1">
    <location>
        <begin position="117"/>
        <end position="137"/>
    </location>
</feature>
<evidence type="ECO:0000256" key="1">
    <source>
        <dbReference type="SAM" id="MobiDB-lite"/>
    </source>
</evidence>
<dbReference type="AlphaFoldDB" id="W9W5S0"/>
<dbReference type="OrthoDB" id="4159117at2759"/>
<gene>
    <name evidence="2" type="ORF">A1O7_09245</name>
</gene>
<dbReference type="RefSeq" id="XP_007761424.1">
    <property type="nucleotide sequence ID" value="XM_007763234.1"/>
</dbReference>
<evidence type="ECO:0000313" key="3">
    <source>
        <dbReference type="Proteomes" id="UP000019473"/>
    </source>
</evidence>
<feature type="region of interest" description="Disordered" evidence="1">
    <location>
        <begin position="92"/>
        <end position="163"/>
    </location>
</feature>
<dbReference type="EMBL" id="AMGW01000007">
    <property type="protein sequence ID" value="EXJ53909.1"/>
    <property type="molecule type" value="Genomic_DNA"/>
</dbReference>
<dbReference type="GeneID" id="19183809"/>